<protein>
    <recommendedName>
        <fullName evidence="1">MADF domain-containing protein</fullName>
    </recommendedName>
</protein>
<name>A0A2G9QBI7_AQUCT</name>
<reference evidence="3" key="1">
    <citation type="journal article" date="2017" name="Nat. Commun.">
        <title>The North American bullfrog draft genome provides insight into hormonal regulation of long noncoding RNA.</title>
        <authorList>
            <person name="Hammond S.A."/>
            <person name="Warren R.L."/>
            <person name="Vandervalk B.P."/>
            <person name="Kucuk E."/>
            <person name="Khan H."/>
            <person name="Gibb E.A."/>
            <person name="Pandoh P."/>
            <person name="Kirk H."/>
            <person name="Zhao Y."/>
            <person name="Jones M."/>
            <person name="Mungall A.J."/>
            <person name="Coope R."/>
            <person name="Pleasance S."/>
            <person name="Moore R.A."/>
            <person name="Holt R.A."/>
            <person name="Round J.M."/>
            <person name="Ohora S."/>
            <person name="Walle B.V."/>
            <person name="Veldhoen N."/>
            <person name="Helbing C.C."/>
            <person name="Birol I."/>
        </authorList>
    </citation>
    <scope>NUCLEOTIDE SEQUENCE [LARGE SCALE GENOMIC DNA]</scope>
</reference>
<dbReference type="InterPro" id="IPR006578">
    <property type="entry name" value="MADF-dom"/>
</dbReference>
<organism evidence="2 3">
    <name type="scientific">Aquarana catesbeiana</name>
    <name type="common">American bullfrog</name>
    <name type="synonym">Rana catesbeiana</name>
    <dbReference type="NCBI Taxonomy" id="8400"/>
    <lineage>
        <taxon>Eukaryota</taxon>
        <taxon>Metazoa</taxon>
        <taxon>Chordata</taxon>
        <taxon>Craniata</taxon>
        <taxon>Vertebrata</taxon>
        <taxon>Euteleostomi</taxon>
        <taxon>Amphibia</taxon>
        <taxon>Batrachia</taxon>
        <taxon>Anura</taxon>
        <taxon>Neobatrachia</taxon>
        <taxon>Ranoidea</taxon>
        <taxon>Ranidae</taxon>
        <taxon>Aquarana</taxon>
    </lineage>
</organism>
<sequence length="225" mass="25524">MSSTRSSSLLISTCALAQLNTHLLCLRHVLSHCPEREEAGNTLERRTAAEFDACAMYIKHNTQATYLRSVSGGRRIVSDDCLNEDKMIDKFTAPDFLPNFINKYRELPCLWKVQCRDYSNKQKRKAALSKLLELVKPVYPTADINYLKAKIGSLRSTYNRKCKKVQDSLKSGATADGVYVLPQPAFFLTRGNPGHRSQHFLPHQLSLLRSNLGLPPRKKMWRSPA</sequence>
<feature type="domain" description="MADF" evidence="1">
    <location>
        <begin position="99"/>
        <end position="193"/>
    </location>
</feature>
<dbReference type="PROSITE" id="PS51029">
    <property type="entry name" value="MADF"/>
    <property type="match status" value="1"/>
</dbReference>
<dbReference type="PANTHER" id="PTHR21505">
    <property type="entry name" value="MADF DOMAIN-CONTAINING PROTEIN-RELATED"/>
    <property type="match status" value="1"/>
</dbReference>
<dbReference type="PANTHER" id="PTHR21505:SF8">
    <property type="entry name" value="DPT-YFP REPRESSOR BY OVEREXPRESSION, ISOFORM D-RELATED"/>
    <property type="match status" value="1"/>
</dbReference>
<accession>A0A2G9QBI7</accession>
<evidence type="ECO:0000313" key="3">
    <source>
        <dbReference type="Proteomes" id="UP000228934"/>
    </source>
</evidence>
<dbReference type="Proteomes" id="UP000228934">
    <property type="component" value="Unassembled WGS sequence"/>
</dbReference>
<evidence type="ECO:0000259" key="1">
    <source>
        <dbReference type="PROSITE" id="PS51029"/>
    </source>
</evidence>
<dbReference type="Pfam" id="PF10545">
    <property type="entry name" value="MADF_DNA_bdg"/>
    <property type="match status" value="1"/>
</dbReference>
<proteinExistence type="predicted"/>
<dbReference type="OrthoDB" id="6152242at2759"/>
<dbReference type="EMBL" id="KZ060012">
    <property type="protein sequence ID" value="PIO12967.1"/>
    <property type="molecule type" value="Genomic_DNA"/>
</dbReference>
<evidence type="ECO:0000313" key="2">
    <source>
        <dbReference type="EMBL" id="PIO12967.1"/>
    </source>
</evidence>
<dbReference type="AlphaFoldDB" id="A0A2G9QBI7"/>
<keyword evidence="3" id="KW-1185">Reference proteome</keyword>
<gene>
    <name evidence="2" type="ORF">AB205_0140910</name>
</gene>